<protein>
    <submittedName>
        <fullName evidence="1">Uncharacterized protein</fullName>
    </submittedName>
</protein>
<keyword evidence="2" id="KW-1185">Reference proteome</keyword>
<evidence type="ECO:0000313" key="2">
    <source>
        <dbReference type="Proteomes" id="UP000886595"/>
    </source>
</evidence>
<proteinExistence type="predicted"/>
<name>A0A8X7V6H0_BRACI</name>
<evidence type="ECO:0000313" key="1">
    <source>
        <dbReference type="EMBL" id="KAG2301521.1"/>
    </source>
</evidence>
<gene>
    <name evidence="1" type="ORF">Bca52824_030172</name>
</gene>
<dbReference type="Proteomes" id="UP000886595">
    <property type="component" value="Unassembled WGS sequence"/>
</dbReference>
<accession>A0A8X7V6H0</accession>
<reference evidence="1 2" key="1">
    <citation type="submission" date="2020-02" db="EMBL/GenBank/DDBJ databases">
        <authorList>
            <person name="Ma Q."/>
            <person name="Huang Y."/>
            <person name="Song X."/>
            <person name="Pei D."/>
        </authorList>
    </citation>
    <scope>NUCLEOTIDE SEQUENCE [LARGE SCALE GENOMIC DNA]</scope>
    <source>
        <strain evidence="1">Sxm20200214</strain>
        <tissue evidence="1">Leaf</tissue>
    </source>
</reference>
<organism evidence="1 2">
    <name type="scientific">Brassica carinata</name>
    <name type="common">Ethiopian mustard</name>
    <name type="synonym">Abyssinian cabbage</name>
    <dbReference type="NCBI Taxonomy" id="52824"/>
    <lineage>
        <taxon>Eukaryota</taxon>
        <taxon>Viridiplantae</taxon>
        <taxon>Streptophyta</taxon>
        <taxon>Embryophyta</taxon>
        <taxon>Tracheophyta</taxon>
        <taxon>Spermatophyta</taxon>
        <taxon>Magnoliopsida</taxon>
        <taxon>eudicotyledons</taxon>
        <taxon>Gunneridae</taxon>
        <taxon>Pentapetalae</taxon>
        <taxon>rosids</taxon>
        <taxon>malvids</taxon>
        <taxon>Brassicales</taxon>
        <taxon>Brassicaceae</taxon>
        <taxon>Brassiceae</taxon>
        <taxon>Brassica</taxon>
    </lineage>
</organism>
<dbReference type="AlphaFoldDB" id="A0A8X7V6H0"/>
<dbReference type="EMBL" id="JAAMPC010000007">
    <property type="protein sequence ID" value="KAG2301521.1"/>
    <property type="molecule type" value="Genomic_DNA"/>
</dbReference>
<sequence length="52" mass="6317">MMGTAIRDSIQERLIIQILRNKQENCEDDDTKDQFYEEYIDHDMGSDEDERY</sequence>
<comment type="caution">
    <text evidence="1">The sequence shown here is derived from an EMBL/GenBank/DDBJ whole genome shotgun (WGS) entry which is preliminary data.</text>
</comment>